<dbReference type="PANTHER" id="PTHR43178">
    <property type="entry name" value="DIHYDROLIPOAMIDE ACETYLTRANSFERASE COMPONENT OF PYRUVATE DEHYDROGENASE COMPLEX"/>
    <property type="match status" value="1"/>
</dbReference>
<evidence type="ECO:0000256" key="8">
    <source>
        <dbReference type="ARBA" id="ARBA00048370"/>
    </source>
</evidence>
<evidence type="ECO:0000313" key="14">
    <source>
        <dbReference type="Proteomes" id="UP000185151"/>
    </source>
</evidence>
<dbReference type="PROSITE" id="PS51826">
    <property type="entry name" value="PSBD"/>
    <property type="match status" value="1"/>
</dbReference>
<feature type="domain" description="Lipoyl-binding" evidence="11">
    <location>
        <begin position="125"/>
        <end position="199"/>
    </location>
</feature>
<organism evidence="13 14">
    <name type="scientific">Paraburkholderia phenazinium</name>
    <dbReference type="NCBI Taxonomy" id="60549"/>
    <lineage>
        <taxon>Bacteria</taxon>
        <taxon>Pseudomonadati</taxon>
        <taxon>Pseudomonadota</taxon>
        <taxon>Betaproteobacteria</taxon>
        <taxon>Burkholderiales</taxon>
        <taxon>Burkholderiaceae</taxon>
        <taxon>Paraburkholderia</taxon>
    </lineage>
</organism>
<dbReference type="InterPro" id="IPR003016">
    <property type="entry name" value="2-oxoA_DH_lipoyl-BS"/>
</dbReference>
<evidence type="ECO:0000256" key="10">
    <source>
        <dbReference type="SAM" id="MobiDB-lite"/>
    </source>
</evidence>
<dbReference type="Pfam" id="PF00364">
    <property type="entry name" value="Biotin_lipoyl"/>
    <property type="match status" value="2"/>
</dbReference>
<keyword evidence="6 9" id="KW-0012">Acyltransferase</keyword>
<evidence type="ECO:0000259" key="11">
    <source>
        <dbReference type="PROSITE" id="PS50968"/>
    </source>
</evidence>
<name>A0A1N6KV42_9BURK</name>
<dbReference type="PANTHER" id="PTHR43178:SF2">
    <property type="entry name" value="DIHYDROLIPOYLLYSINE-RESIDUE ACETYLTRANSFERASE COMPONENT OF PYRUVATE DEHYDROGENASE COMPLEX"/>
    <property type="match status" value="1"/>
</dbReference>
<evidence type="ECO:0000313" key="13">
    <source>
        <dbReference type="EMBL" id="SIO60395.1"/>
    </source>
</evidence>
<dbReference type="NCBIfam" id="TIGR01348">
    <property type="entry name" value="PDHac_trf_long"/>
    <property type="match status" value="1"/>
</dbReference>
<evidence type="ECO:0000256" key="3">
    <source>
        <dbReference type="ARBA" id="ARBA00022679"/>
    </source>
</evidence>
<comment type="subunit">
    <text evidence="2 9">Forms a 24-polypeptide structural core with octahedral symmetry.</text>
</comment>
<dbReference type="EMBL" id="FSRU01000002">
    <property type="protein sequence ID" value="SIO60395.1"/>
    <property type="molecule type" value="Genomic_DNA"/>
</dbReference>
<accession>A0A1N6KV42</accession>
<gene>
    <name evidence="13" type="ORF">SAMN05444165_4852</name>
</gene>
<keyword evidence="4" id="KW-0677">Repeat</keyword>
<keyword evidence="14" id="KW-1185">Reference proteome</keyword>
<dbReference type="Gene3D" id="2.40.50.100">
    <property type="match status" value="2"/>
</dbReference>
<dbReference type="Gene3D" id="4.10.320.10">
    <property type="entry name" value="E3-binding domain"/>
    <property type="match status" value="1"/>
</dbReference>
<dbReference type="PROSITE" id="PS00189">
    <property type="entry name" value="LIPOYL"/>
    <property type="match status" value="2"/>
</dbReference>
<evidence type="ECO:0000256" key="1">
    <source>
        <dbReference type="ARBA" id="ARBA00007317"/>
    </source>
</evidence>
<proteinExistence type="inferred from homology"/>
<comment type="function">
    <text evidence="7">The pyruvate dehydrogenase complex catalyzes the overall conversion of pyruvate to acetyl-CoA and CO(2). It contains multiple copies of three enzymatic components: pyruvate dehydrogenase (E1), dihydrolipoamide acetyltransferase (E2) and lipoamide dehydrogenase (E3).</text>
</comment>
<dbReference type="GO" id="GO:0006086">
    <property type="term" value="P:pyruvate decarboxylation to acetyl-CoA"/>
    <property type="evidence" value="ECO:0007669"/>
    <property type="project" value="UniProtKB-UniRule"/>
</dbReference>
<evidence type="ECO:0000256" key="9">
    <source>
        <dbReference type="RuleBase" id="RU361137"/>
    </source>
</evidence>
<dbReference type="InterPro" id="IPR011053">
    <property type="entry name" value="Single_hybrid_motif"/>
</dbReference>
<dbReference type="InterPro" id="IPR050743">
    <property type="entry name" value="2-oxoacid_DH_E2_comp"/>
</dbReference>
<dbReference type="SUPFAM" id="SSF47005">
    <property type="entry name" value="Peripheral subunit-binding domain of 2-oxo acid dehydrogenase complex"/>
    <property type="match status" value="1"/>
</dbReference>
<dbReference type="Proteomes" id="UP000185151">
    <property type="component" value="Unassembled WGS sequence"/>
</dbReference>
<dbReference type="FunFam" id="3.30.559.10:FF:000004">
    <property type="entry name" value="Acetyltransferase component of pyruvate dehydrogenase complex"/>
    <property type="match status" value="1"/>
</dbReference>
<keyword evidence="5 9" id="KW-0450">Lipoyl</keyword>
<protein>
    <recommendedName>
        <fullName evidence="9">Acetyltransferase component of pyruvate dehydrogenase complex</fullName>
        <ecNumber evidence="9">2.3.1.12</ecNumber>
    </recommendedName>
</protein>
<dbReference type="OrthoDB" id="9805770at2"/>
<dbReference type="GO" id="GO:0045254">
    <property type="term" value="C:pyruvate dehydrogenase complex"/>
    <property type="evidence" value="ECO:0007669"/>
    <property type="project" value="UniProtKB-UniRule"/>
</dbReference>
<feature type="region of interest" description="Disordered" evidence="10">
    <location>
        <begin position="205"/>
        <end position="236"/>
    </location>
</feature>
<feature type="domain" description="Peripheral subunit-binding (PSBD)" evidence="12">
    <location>
        <begin position="255"/>
        <end position="292"/>
    </location>
</feature>
<dbReference type="GO" id="GO:0005737">
    <property type="term" value="C:cytoplasm"/>
    <property type="evidence" value="ECO:0007669"/>
    <property type="project" value="TreeGrafter"/>
</dbReference>
<dbReference type="SUPFAM" id="SSF52777">
    <property type="entry name" value="CoA-dependent acyltransferases"/>
    <property type="match status" value="1"/>
</dbReference>
<dbReference type="InterPro" id="IPR001078">
    <property type="entry name" value="2-oxoacid_DH_actylTfrase"/>
</dbReference>
<evidence type="ECO:0000256" key="4">
    <source>
        <dbReference type="ARBA" id="ARBA00022737"/>
    </source>
</evidence>
<sequence length="558" mass="57506">MSQAIEVKVPDIGDYKDIPVIEVLVKAGDTVEKEQSLVTLESDKATMDVPSSAAGVVKEVKVKVGDNVSEGSLIVVLEGAEGGAAAAKPAAAAQANGAAGAAAPAPAPAAAPAPAPAPAAGGGGVQEVKVPDIGDYKDIPVIEIAVKVGDRVEKEQSLVTLESDKATMDVPSTAAGVVKELKVKVGDNVSEGTVIVVIEADGGAAAPAPAPAAKPPAEKPSDAPATPSPAPAAPSALAQAPVIPAGEGGERKSSHASPSVRKFARELGVEVSRVQGTGPKGRITQDDVTAFVKGVMTGQRAAPVAAPAAAGGGGELNLLPWPKVDFTKFGPVDPKPLSRIKKISGANLHRNWVMIPHVTNNDEADITELEALRVQLNKEHEKAGVKFTMLAFVIKAVVSALKKFPTFNASLDGDTLVFKQYYNVGFAADTPNGLVVPVIRDADKKGLVDIAKEMADLSKAAREGKLKPDQMQGGCFSISSLGGIGGTHFTPIINAPEVAILGLSRSAMKPVWDGKQFVPRLTMPLSLSYDHRVIDGAEAARFNAYLGAILADFRRVIL</sequence>
<dbReference type="Pfam" id="PF02817">
    <property type="entry name" value="E3_binding"/>
    <property type="match status" value="1"/>
</dbReference>
<evidence type="ECO:0000259" key="12">
    <source>
        <dbReference type="PROSITE" id="PS51826"/>
    </source>
</evidence>
<dbReference type="Gene3D" id="3.30.559.10">
    <property type="entry name" value="Chloramphenicol acetyltransferase-like domain"/>
    <property type="match status" value="1"/>
</dbReference>
<dbReference type="InterPro" id="IPR000089">
    <property type="entry name" value="Biotin_lipoyl"/>
</dbReference>
<dbReference type="SUPFAM" id="SSF51230">
    <property type="entry name" value="Single hybrid motif"/>
    <property type="match status" value="2"/>
</dbReference>
<evidence type="ECO:0000256" key="5">
    <source>
        <dbReference type="ARBA" id="ARBA00022823"/>
    </source>
</evidence>
<keyword evidence="13" id="KW-0670">Pyruvate</keyword>
<evidence type="ECO:0000256" key="7">
    <source>
        <dbReference type="ARBA" id="ARBA00025211"/>
    </source>
</evidence>
<evidence type="ECO:0000256" key="6">
    <source>
        <dbReference type="ARBA" id="ARBA00023315"/>
    </source>
</evidence>
<dbReference type="InterPro" id="IPR006256">
    <property type="entry name" value="AcTrfase_Pyrv_DH_cplx"/>
</dbReference>
<dbReference type="Pfam" id="PF00198">
    <property type="entry name" value="2-oxoacid_dh"/>
    <property type="match status" value="1"/>
</dbReference>
<dbReference type="GO" id="GO:0031405">
    <property type="term" value="F:lipoic acid binding"/>
    <property type="evidence" value="ECO:0007669"/>
    <property type="project" value="TreeGrafter"/>
</dbReference>
<dbReference type="InterPro" id="IPR004167">
    <property type="entry name" value="PSBD"/>
</dbReference>
<dbReference type="InterPro" id="IPR023213">
    <property type="entry name" value="CAT-like_dom_sf"/>
</dbReference>
<feature type="domain" description="Lipoyl-binding" evidence="11">
    <location>
        <begin position="4"/>
        <end position="78"/>
    </location>
</feature>
<comment type="cofactor">
    <cofactor evidence="9">
        <name>(R)-lipoate</name>
        <dbReference type="ChEBI" id="CHEBI:83088"/>
    </cofactor>
    <text evidence="9">Binds 2 lipoyl cofactors covalently.</text>
</comment>
<dbReference type="EC" id="2.3.1.12" evidence="9"/>
<feature type="region of interest" description="Disordered" evidence="10">
    <location>
        <begin position="102"/>
        <end position="126"/>
    </location>
</feature>
<keyword evidence="3 9" id="KW-0808">Transferase</keyword>
<dbReference type="FunFam" id="2.40.50.100:FF:000009">
    <property type="entry name" value="Acetyltransferase component of pyruvate dehydrogenase complex"/>
    <property type="match status" value="2"/>
</dbReference>
<comment type="catalytic activity">
    <reaction evidence="8 9">
        <text>N(6)-[(R)-dihydrolipoyl]-L-lysyl-[protein] + acetyl-CoA = N(6)-[(R)-S(8)-acetyldihydrolipoyl]-L-lysyl-[protein] + CoA</text>
        <dbReference type="Rhea" id="RHEA:17017"/>
        <dbReference type="Rhea" id="RHEA-COMP:10475"/>
        <dbReference type="Rhea" id="RHEA-COMP:10478"/>
        <dbReference type="ChEBI" id="CHEBI:57287"/>
        <dbReference type="ChEBI" id="CHEBI:57288"/>
        <dbReference type="ChEBI" id="CHEBI:83100"/>
        <dbReference type="ChEBI" id="CHEBI:83111"/>
        <dbReference type="EC" id="2.3.1.12"/>
    </reaction>
</comment>
<evidence type="ECO:0000256" key="2">
    <source>
        <dbReference type="ARBA" id="ARBA00011484"/>
    </source>
</evidence>
<dbReference type="InterPro" id="IPR036625">
    <property type="entry name" value="E3-bd_dom_sf"/>
</dbReference>
<reference evidence="13 14" key="1">
    <citation type="submission" date="2016-11" db="EMBL/GenBank/DDBJ databases">
        <authorList>
            <person name="Jaros S."/>
            <person name="Januszkiewicz K."/>
            <person name="Wedrychowicz H."/>
        </authorList>
    </citation>
    <scope>NUCLEOTIDE SEQUENCE [LARGE SCALE GENOMIC DNA]</scope>
    <source>
        <strain evidence="13 14">GAS95</strain>
    </source>
</reference>
<feature type="compositionally biased region" description="Pro residues" evidence="10">
    <location>
        <begin position="105"/>
        <end position="117"/>
    </location>
</feature>
<dbReference type="AlphaFoldDB" id="A0A1N6KV42"/>
<dbReference type="GO" id="GO:0004742">
    <property type="term" value="F:dihydrolipoyllysine-residue acetyltransferase activity"/>
    <property type="evidence" value="ECO:0007669"/>
    <property type="project" value="UniProtKB-UniRule"/>
</dbReference>
<dbReference type="RefSeq" id="WP_074299904.1">
    <property type="nucleotide sequence ID" value="NZ_FSRU01000002.1"/>
</dbReference>
<dbReference type="PROSITE" id="PS50968">
    <property type="entry name" value="BIOTINYL_LIPOYL"/>
    <property type="match status" value="2"/>
</dbReference>
<dbReference type="CDD" id="cd06849">
    <property type="entry name" value="lipoyl_domain"/>
    <property type="match status" value="2"/>
</dbReference>
<comment type="similarity">
    <text evidence="1 9">Belongs to the 2-oxoacid dehydrogenase family.</text>
</comment>